<reference evidence="2 3" key="1">
    <citation type="journal article" date="2009" name="Proc. Natl. Acad. Sci. U.S.A.">
        <title>Giant Marseillevirus highlights the role of amoebae as a melting pot in emergence of chimeric microorganisms.</title>
        <authorList>
            <person name="Boyer M."/>
            <person name="Yutin N."/>
            <person name="Pagnier I."/>
            <person name="Barrassi L."/>
            <person name="Fournous G."/>
            <person name="Espinosa L."/>
            <person name="Robert C."/>
            <person name="Azza S."/>
            <person name="Sun S."/>
            <person name="Rossmann M.G."/>
            <person name="Suzan-Monti M."/>
            <person name="La Scola B."/>
            <person name="Koonin E.V."/>
            <person name="Raoult D."/>
        </authorList>
    </citation>
    <scope>NUCLEOTIDE SEQUENCE [LARGE SCALE GENOMIC DNA]</scope>
    <source>
        <strain evidence="2 3">T19</strain>
    </source>
</reference>
<organismHost>
    <name type="scientific">Acanthamoeba</name>
    <dbReference type="NCBI Taxonomy" id="5754"/>
</organismHost>
<name>D2XAZ3_GBMV</name>
<organism evidence="2 3">
    <name type="scientific">Marseillevirus marseillevirus</name>
    <name type="common">GBM</name>
    <dbReference type="NCBI Taxonomy" id="694581"/>
    <lineage>
        <taxon>Viruses</taxon>
        <taxon>Varidnaviria</taxon>
        <taxon>Bamfordvirae</taxon>
        <taxon>Nucleocytoviricota</taxon>
        <taxon>Megaviricetes</taxon>
        <taxon>Pimascovirales</taxon>
        <taxon>Pimascovirales incertae sedis</taxon>
        <taxon>Marseilleviridae</taxon>
        <taxon>Marseillevirus</taxon>
        <taxon>Marseillevirus massiliense</taxon>
    </lineage>
</organism>
<dbReference type="Proteomes" id="UP000029780">
    <property type="component" value="Segment"/>
</dbReference>
<sequence>MQVLKSEMEKFVSEVERDIGVQWIFYNTTGPETSTFILFTPSLEQHMVEIKLEAEGEDFKWLWKEKASPSYFPCSRELCIHRTKKDIMNSPTYQLLIVRRQLEVMNKNFEKLVELLSNKIEFSPDNPRVMEELSDHFAILAGEQKE</sequence>
<dbReference type="Pfam" id="PF19176">
    <property type="entry name" value="DUF5858"/>
    <property type="match status" value="1"/>
</dbReference>
<proteinExistence type="predicted"/>
<feature type="domain" description="DUF5858" evidence="1">
    <location>
        <begin position="76"/>
        <end position="137"/>
    </location>
</feature>
<dbReference type="GeneID" id="8746591"/>
<gene>
    <name evidence="2" type="ORF">MAR_ORF354</name>
</gene>
<keyword evidence="3" id="KW-1185">Reference proteome</keyword>
<accession>D2XAZ3</accession>
<evidence type="ECO:0000259" key="1">
    <source>
        <dbReference type="Pfam" id="PF19176"/>
    </source>
</evidence>
<dbReference type="RefSeq" id="YP_003407082.1">
    <property type="nucleotide sequence ID" value="NC_013756.1"/>
</dbReference>
<dbReference type="InterPro" id="IPR043873">
    <property type="entry name" value="DUF5858"/>
</dbReference>
<evidence type="ECO:0000313" key="3">
    <source>
        <dbReference type="Proteomes" id="UP000029780"/>
    </source>
</evidence>
<evidence type="ECO:0000313" key="2">
    <source>
        <dbReference type="EMBL" id="ADB04120.1"/>
    </source>
</evidence>
<protein>
    <recommendedName>
        <fullName evidence="1">DUF5858 domain-containing protein</fullName>
    </recommendedName>
</protein>
<dbReference type="KEGG" id="vg:8746591"/>
<dbReference type="OrthoDB" id="26127at10239"/>
<dbReference type="EMBL" id="GU071086">
    <property type="protein sequence ID" value="ADB04120.1"/>
    <property type="molecule type" value="Genomic_DNA"/>
</dbReference>